<reference evidence="2 3" key="1">
    <citation type="journal article" date="2024" name="J Genomics">
        <title>Draft genome sequencing and assembly of Favolaschia claudopus CIRM-BRFM 2984 isolated from oak limbs.</title>
        <authorList>
            <person name="Navarro D."/>
            <person name="Drula E."/>
            <person name="Chaduli D."/>
            <person name="Cazenave R."/>
            <person name="Ahrendt S."/>
            <person name="Wang J."/>
            <person name="Lipzen A."/>
            <person name="Daum C."/>
            <person name="Barry K."/>
            <person name="Grigoriev I.V."/>
            <person name="Favel A."/>
            <person name="Rosso M.N."/>
            <person name="Martin F."/>
        </authorList>
    </citation>
    <scope>NUCLEOTIDE SEQUENCE [LARGE SCALE GENOMIC DNA]</scope>
    <source>
        <strain evidence="2 3">CIRM-BRFM 2984</strain>
    </source>
</reference>
<dbReference type="EMBL" id="JAWWNJ010000003">
    <property type="protein sequence ID" value="KAK7059953.1"/>
    <property type="molecule type" value="Genomic_DNA"/>
</dbReference>
<proteinExistence type="predicted"/>
<evidence type="ECO:0000256" key="1">
    <source>
        <dbReference type="SAM" id="Phobius"/>
    </source>
</evidence>
<dbReference type="Proteomes" id="UP001362999">
    <property type="component" value="Unassembled WGS sequence"/>
</dbReference>
<protein>
    <recommendedName>
        <fullName evidence="4">Transmembrane protein</fullName>
    </recommendedName>
</protein>
<keyword evidence="1" id="KW-0812">Transmembrane</keyword>
<evidence type="ECO:0000313" key="2">
    <source>
        <dbReference type="EMBL" id="KAK7059953.1"/>
    </source>
</evidence>
<dbReference type="AlphaFoldDB" id="A0AAW0E7V5"/>
<keyword evidence="1" id="KW-1133">Transmembrane helix</keyword>
<feature type="transmembrane region" description="Helical" evidence="1">
    <location>
        <begin position="98"/>
        <end position="120"/>
    </location>
</feature>
<organism evidence="2 3">
    <name type="scientific">Favolaschia claudopus</name>
    <dbReference type="NCBI Taxonomy" id="2862362"/>
    <lineage>
        <taxon>Eukaryota</taxon>
        <taxon>Fungi</taxon>
        <taxon>Dikarya</taxon>
        <taxon>Basidiomycota</taxon>
        <taxon>Agaricomycotina</taxon>
        <taxon>Agaricomycetes</taxon>
        <taxon>Agaricomycetidae</taxon>
        <taxon>Agaricales</taxon>
        <taxon>Marasmiineae</taxon>
        <taxon>Mycenaceae</taxon>
        <taxon>Favolaschia</taxon>
    </lineage>
</organism>
<feature type="transmembrane region" description="Helical" evidence="1">
    <location>
        <begin position="65"/>
        <end position="86"/>
    </location>
</feature>
<evidence type="ECO:0008006" key="4">
    <source>
        <dbReference type="Google" id="ProtNLM"/>
    </source>
</evidence>
<gene>
    <name evidence="2" type="ORF">R3P38DRAFT_2838692</name>
</gene>
<name>A0AAW0E7V5_9AGAR</name>
<accession>A0AAW0E7V5</accession>
<comment type="caution">
    <text evidence="2">The sequence shown here is derived from an EMBL/GenBank/DDBJ whole genome shotgun (WGS) entry which is preliminary data.</text>
</comment>
<evidence type="ECO:0000313" key="3">
    <source>
        <dbReference type="Proteomes" id="UP001362999"/>
    </source>
</evidence>
<keyword evidence="1" id="KW-0472">Membrane</keyword>
<sequence>MDSTLQGTSPGPSESSGALFQALPYLRASAAYGFSSLLSVMRSTPTVVLSAGNLLIQPIAAPLPIFAYILAPVIIVLQVLLGVVVYAPLRGIAFVSGIFYPLYVFLGVTCIAGGLLGLFARSLTRGLARYFPPPHLPPSSNGTEVVGRKNTLDVATIQYLLSRYLPA</sequence>
<keyword evidence="3" id="KW-1185">Reference proteome</keyword>